<keyword evidence="9" id="KW-1185">Reference proteome</keyword>
<keyword evidence="4 7" id="KW-0812">Transmembrane</keyword>
<evidence type="ECO:0000256" key="1">
    <source>
        <dbReference type="ARBA" id="ARBA00004651"/>
    </source>
</evidence>
<reference evidence="8 9" key="1">
    <citation type="submission" date="2022-09" db="EMBL/GenBank/DDBJ databases">
        <title>Xylan utilization by haloarchaea-nanohaloarchaea associations.</title>
        <authorList>
            <person name="Yakimov M."/>
        </authorList>
    </citation>
    <scope>NUCLEOTIDE SEQUENCE [LARGE SCALE GENOMIC DNA]</scope>
    <source>
        <strain evidence="8 9">SVXNc</strain>
    </source>
</reference>
<dbReference type="Pfam" id="PF03706">
    <property type="entry name" value="LPG_synthase_TM"/>
    <property type="match status" value="1"/>
</dbReference>
<feature type="transmembrane region" description="Helical" evidence="7">
    <location>
        <begin position="122"/>
        <end position="139"/>
    </location>
</feature>
<evidence type="ECO:0000256" key="7">
    <source>
        <dbReference type="SAM" id="Phobius"/>
    </source>
</evidence>
<feature type="transmembrane region" description="Helical" evidence="7">
    <location>
        <begin position="37"/>
        <end position="54"/>
    </location>
</feature>
<dbReference type="GeneID" id="90590506"/>
<evidence type="ECO:0000256" key="4">
    <source>
        <dbReference type="ARBA" id="ARBA00022692"/>
    </source>
</evidence>
<dbReference type="InterPro" id="IPR022791">
    <property type="entry name" value="L-PG_synthase/AglD"/>
</dbReference>
<evidence type="ECO:0000313" key="8">
    <source>
        <dbReference type="EMBL" id="WEL20059.1"/>
    </source>
</evidence>
<evidence type="ECO:0000313" key="9">
    <source>
        <dbReference type="Proteomes" id="UP001218034"/>
    </source>
</evidence>
<keyword evidence="6 7" id="KW-0472">Membrane</keyword>
<gene>
    <name evidence="8" type="ORF">SVXNc_1068</name>
</gene>
<evidence type="ECO:0000256" key="6">
    <source>
        <dbReference type="ARBA" id="ARBA00023136"/>
    </source>
</evidence>
<organism evidence="8 9">
    <name type="scientific">Candidatus Nanohalococcus occultus</name>
    <dbReference type="NCBI Taxonomy" id="2978047"/>
    <lineage>
        <taxon>Archaea</taxon>
        <taxon>Candidatus Nanohalarchaeota</taxon>
        <taxon>Candidatus Nanohalarchaeota incertae sedis</taxon>
        <taxon>Candidatus Nanohalococcus</taxon>
    </lineage>
</organism>
<accession>A0ABY8CFQ3</accession>
<evidence type="ECO:0000256" key="5">
    <source>
        <dbReference type="ARBA" id="ARBA00022989"/>
    </source>
</evidence>
<sequence>MNRRRLIETLTSLLLVSVLIYFADLGRTVQTLSKVKLEYYGLGVLLFLSTYLASGRRWQIIAESTGHEMNLLDAIRVVAVSYSFNKLLPWNFGDMVRSKISESYHNVESHGNILGGAGFERVLDAASISFIIGVAAVFTTTGSQVTGTVAAFAAVFIIGAMLVYSGKLDGVIDHFPDRFSGFLEETLGGFRAVSLTELLEVLTLSQIKWWTEAIIFYVLALSISSGLGFWDAAIVTSIMSVFSALPISPAGIGPGDAAATGLLVYTGIPYSTALSLVVLQRTIGVMVQGVIGAIIYGFDL</sequence>
<dbReference type="EMBL" id="CP104395">
    <property type="protein sequence ID" value="WEL20059.1"/>
    <property type="molecule type" value="Genomic_DNA"/>
</dbReference>
<dbReference type="NCBIfam" id="TIGR00374">
    <property type="entry name" value="flippase-like domain"/>
    <property type="match status" value="1"/>
</dbReference>
<proteinExistence type="inferred from homology"/>
<feature type="transmembrane region" description="Helical" evidence="7">
    <location>
        <begin position="214"/>
        <end position="245"/>
    </location>
</feature>
<comment type="similarity">
    <text evidence="2">Belongs to the UPF0104 family.</text>
</comment>
<evidence type="ECO:0000256" key="2">
    <source>
        <dbReference type="ARBA" id="ARBA00011061"/>
    </source>
</evidence>
<feature type="transmembrane region" description="Helical" evidence="7">
    <location>
        <begin position="145"/>
        <end position="164"/>
    </location>
</feature>
<name>A0ABY8CFQ3_9ARCH</name>
<dbReference type="Proteomes" id="UP001218034">
    <property type="component" value="Chromosome"/>
</dbReference>
<keyword evidence="8" id="KW-0808">Transferase</keyword>
<evidence type="ECO:0000256" key="3">
    <source>
        <dbReference type="ARBA" id="ARBA00022475"/>
    </source>
</evidence>
<comment type="subcellular location">
    <subcellularLocation>
        <location evidence="1">Cell membrane</location>
        <topology evidence="1">Multi-pass membrane protein</topology>
    </subcellularLocation>
</comment>
<keyword evidence="5 7" id="KW-1133">Transmembrane helix</keyword>
<keyword evidence="3" id="KW-1003">Cell membrane</keyword>
<dbReference type="PANTHER" id="PTHR39087:SF2">
    <property type="entry name" value="UPF0104 MEMBRANE PROTEIN MJ1595"/>
    <property type="match status" value="1"/>
</dbReference>
<dbReference type="GO" id="GO:0016740">
    <property type="term" value="F:transferase activity"/>
    <property type="evidence" value="ECO:0007669"/>
    <property type="project" value="UniProtKB-KW"/>
</dbReference>
<dbReference type="RefSeq" id="WP_347721886.1">
    <property type="nucleotide sequence ID" value="NZ_CP104395.1"/>
</dbReference>
<feature type="transmembrane region" description="Helical" evidence="7">
    <location>
        <begin position="7"/>
        <end position="25"/>
    </location>
</feature>
<protein>
    <submittedName>
        <fullName evidence="8">Glycosyl transferase family 2</fullName>
    </submittedName>
</protein>
<feature type="transmembrane region" description="Helical" evidence="7">
    <location>
        <begin position="257"/>
        <end position="279"/>
    </location>
</feature>
<dbReference type="PANTHER" id="PTHR39087">
    <property type="entry name" value="UPF0104 MEMBRANE PROTEIN MJ1595"/>
    <property type="match status" value="1"/>
</dbReference>